<evidence type="ECO:0000313" key="9">
    <source>
        <dbReference type="EMBL" id="CBG40194.1"/>
    </source>
</evidence>
<dbReference type="CDD" id="cd06782">
    <property type="entry name" value="cpPDZ_CPP-like"/>
    <property type="match status" value="1"/>
</dbReference>
<evidence type="ECO:0000256" key="7">
    <source>
        <dbReference type="SAM" id="SignalP"/>
    </source>
</evidence>
<dbReference type="InterPro" id="IPR055210">
    <property type="entry name" value="CtpA/B_N"/>
</dbReference>
<feature type="domain" description="PDZ" evidence="8">
    <location>
        <begin position="90"/>
        <end position="158"/>
    </location>
</feature>
<dbReference type="FunFam" id="2.30.42.10:FF:000063">
    <property type="entry name" value="Peptidase, S41 family"/>
    <property type="match status" value="1"/>
</dbReference>
<keyword evidence="3 5" id="KW-0378">Hydrolase</keyword>
<feature type="signal peptide" evidence="7">
    <location>
        <begin position="1"/>
        <end position="26"/>
    </location>
</feature>
<dbReference type="FunFam" id="3.90.226.10:FF:000029">
    <property type="entry name" value="Peptidase, S41 family"/>
    <property type="match status" value="1"/>
</dbReference>
<dbReference type="GO" id="GO:0006508">
    <property type="term" value="P:proteolysis"/>
    <property type="evidence" value="ECO:0007669"/>
    <property type="project" value="UniProtKB-KW"/>
</dbReference>
<dbReference type="SMART" id="SM00228">
    <property type="entry name" value="PDZ"/>
    <property type="match status" value="1"/>
</dbReference>
<dbReference type="InterPro" id="IPR029045">
    <property type="entry name" value="ClpP/crotonase-like_dom_sf"/>
</dbReference>
<dbReference type="GO" id="GO:0030288">
    <property type="term" value="C:outer membrane-bounded periplasmic space"/>
    <property type="evidence" value="ECO:0007669"/>
    <property type="project" value="TreeGrafter"/>
</dbReference>
<dbReference type="RefSeq" id="WP_013023267.1">
    <property type="nucleotide sequence ID" value="NC_013949.1"/>
</dbReference>
<dbReference type="CDD" id="cd07560">
    <property type="entry name" value="Peptidase_S41_CPP"/>
    <property type="match status" value="1"/>
</dbReference>
<dbReference type="Gene3D" id="3.90.226.10">
    <property type="entry name" value="2-enoyl-CoA Hydratase, Chain A, domain 1"/>
    <property type="match status" value="1"/>
</dbReference>
<dbReference type="PANTHER" id="PTHR32060">
    <property type="entry name" value="TAIL-SPECIFIC PROTEASE"/>
    <property type="match status" value="1"/>
</dbReference>
<dbReference type="GO" id="GO:0008236">
    <property type="term" value="F:serine-type peptidase activity"/>
    <property type="evidence" value="ECO:0007669"/>
    <property type="project" value="UniProtKB-KW"/>
</dbReference>
<accession>D3UI71</accession>
<dbReference type="InterPro" id="IPR001478">
    <property type="entry name" value="PDZ"/>
</dbReference>
<dbReference type="SMART" id="SM00245">
    <property type="entry name" value="TSPc"/>
    <property type="match status" value="1"/>
</dbReference>
<keyword evidence="4 5" id="KW-0720">Serine protease</keyword>
<dbReference type="PROSITE" id="PS50106">
    <property type="entry name" value="PDZ"/>
    <property type="match status" value="1"/>
</dbReference>
<name>D3UI71_HELM1</name>
<dbReference type="KEGG" id="hms:HMU09370"/>
<dbReference type="InterPro" id="IPR036034">
    <property type="entry name" value="PDZ_sf"/>
</dbReference>
<proteinExistence type="inferred from homology"/>
<dbReference type="EMBL" id="FN555004">
    <property type="protein sequence ID" value="CBG40194.1"/>
    <property type="molecule type" value="Genomic_DNA"/>
</dbReference>
<evidence type="ECO:0000259" key="8">
    <source>
        <dbReference type="PROSITE" id="PS50106"/>
    </source>
</evidence>
<dbReference type="SUPFAM" id="SSF52096">
    <property type="entry name" value="ClpP/crotonase"/>
    <property type="match status" value="1"/>
</dbReference>
<dbReference type="Gene3D" id="2.30.42.10">
    <property type="match status" value="1"/>
</dbReference>
<feature type="region of interest" description="Disordered" evidence="6">
    <location>
        <begin position="468"/>
        <end position="497"/>
    </location>
</feature>
<keyword evidence="10" id="KW-1185">Reference proteome</keyword>
<dbReference type="GO" id="GO:0007165">
    <property type="term" value="P:signal transduction"/>
    <property type="evidence" value="ECO:0007669"/>
    <property type="project" value="TreeGrafter"/>
</dbReference>
<dbReference type="eggNOG" id="COG0793">
    <property type="taxonomic scope" value="Bacteria"/>
</dbReference>
<dbReference type="Proteomes" id="UP000001522">
    <property type="component" value="Chromosome"/>
</dbReference>
<dbReference type="GO" id="GO:0004175">
    <property type="term" value="F:endopeptidase activity"/>
    <property type="evidence" value="ECO:0007669"/>
    <property type="project" value="TreeGrafter"/>
</dbReference>
<dbReference type="PANTHER" id="PTHR32060:SF30">
    <property type="entry name" value="CARBOXY-TERMINAL PROCESSING PROTEASE CTPA"/>
    <property type="match status" value="1"/>
</dbReference>
<evidence type="ECO:0000313" key="10">
    <source>
        <dbReference type="Proteomes" id="UP000001522"/>
    </source>
</evidence>
<evidence type="ECO:0000256" key="4">
    <source>
        <dbReference type="ARBA" id="ARBA00022825"/>
    </source>
</evidence>
<evidence type="ECO:0000256" key="3">
    <source>
        <dbReference type="ARBA" id="ARBA00022801"/>
    </source>
</evidence>
<dbReference type="Gene3D" id="3.30.750.44">
    <property type="match status" value="1"/>
</dbReference>
<dbReference type="Pfam" id="PF03572">
    <property type="entry name" value="Peptidase_S41"/>
    <property type="match status" value="1"/>
</dbReference>
<keyword evidence="2 5" id="KW-0645">Protease</keyword>
<evidence type="ECO:0000256" key="1">
    <source>
        <dbReference type="ARBA" id="ARBA00009179"/>
    </source>
</evidence>
<sequence length="497" mass="54758">MSKYFLSGFLTTGFVSLALLFQNIHAETLPHKKSTQQERIDAFNKLTKVINTVEKVYVDDVDISQIVDKAISGLLTNLDAHSDYLTAKKFKELQAQTEGEFGGLGITVGMKDGALTVISPLDDSPAQKAGLKSGDIILKINNESTLNMSIDDAVNLMRGKPKTSINLTIYRKGAPKPLEFKITRDIVQIKSVHARKIEGEKFLYIRVNNFDKNVTSSVKAALEKAGKIDGLILDLRNNPGGLLNQAVGLSELFIKDGVIVSQKGRVKNENVEYKANGKAPYEKLPIVVLINGGTASASEIVSGALQDYKRALIVGEKSFGKGSVQVVLPVVDNDSAIKLTTAKYYLPSGRTIQAIGITPDILVYAGKVPQNEGGFEIKEADLKNHLRNELIKLNEEKTEATTEEKFDKKGRNKGDRAKNDKIGNKSKKEENKKNIITESDINNDIQLKTAIDLLKTWNIIKSPVKSPLELKKITEAQNDSEKKTEAITEEKSDKKHR</sequence>
<dbReference type="InterPro" id="IPR005151">
    <property type="entry name" value="Tail-specific_protease"/>
</dbReference>
<dbReference type="InterPro" id="IPR004447">
    <property type="entry name" value="Peptidase_S41A"/>
</dbReference>
<keyword evidence="7" id="KW-0732">Signal</keyword>
<evidence type="ECO:0000256" key="5">
    <source>
        <dbReference type="RuleBase" id="RU004404"/>
    </source>
</evidence>
<dbReference type="NCBIfam" id="TIGR00225">
    <property type="entry name" value="prc"/>
    <property type="match status" value="1"/>
</dbReference>
<feature type="chain" id="PRO_5003051178" evidence="7">
    <location>
        <begin position="27"/>
        <end position="497"/>
    </location>
</feature>
<gene>
    <name evidence="9" type="ordered locus">HMU09370</name>
</gene>
<dbReference type="Pfam" id="PF17820">
    <property type="entry name" value="PDZ_6"/>
    <property type="match status" value="1"/>
</dbReference>
<evidence type="ECO:0000256" key="2">
    <source>
        <dbReference type="ARBA" id="ARBA00022670"/>
    </source>
</evidence>
<dbReference type="STRING" id="679897.HMU09370"/>
<dbReference type="HOGENOM" id="CLU_017295_1_1_7"/>
<protein>
    <submittedName>
        <fullName evidence="9">Putative secreted protease</fullName>
    </submittedName>
</protein>
<organism evidence="9 10">
    <name type="scientific">Helicobacter mustelae (strain ATCC 43772 / CCUG 25715 / CIP 103759 / LMG 18044 / NCTC 12198 / R85-136P)</name>
    <name type="common">Campylobacter mustelae</name>
    <dbReference type="NCBI Taxonomy" id="679897"/>
    <lineage>
        <taxon>Bacteria</taxon>
        <taxon>Pseudomonadati</taxon>
        <taxon>Campylobacterota</taxon>
        <taxon>Epsilonproteobacteria</taxon>
        <taxon>Campylobacterales</taxon>
        <taxon>Helicobacteraceae</taxon>
        <taxon>Helicobacter</taxon>
    </lineage>
</organism>
<dbReference type="Pfam" id="PF22694">
    <property type="entry name" value="CtpB_N-like"/>
    <property type="match status" value="1"/>
</dbReference>
<comment type="similarity">
    <text evidence="1 5">Belongs to the peptidase S41A family.</text>
</comment>
<feature type="region of interest" description="Disordered" evidence="6">
    <location>
        <begin position="399"/>
        <end position="429"/>
    </location>
</feature>
<dbReference type="SUPFAM" id="SSF50156">
    <property type="entry name" value="PDZ domain-like"/>
    <property type="match status" value="1"/>
</dbReference>
<dbReference type="InterPro" id="IPR041489">
    <property type="entry name" value="PDZ_6"/>
</dbReference>
<reference evidence="9 10" key="1">
    <citation type="journal article" date="2010" name="BMC Genomics">
        <title>Comparative genomics and proteomics of Helicobacter mustelae, an ulcerogenic and carcinogenic gastric pathogen.</title>
        <authorList>
            <person name="O'Toole P.W."/>
            <person name="Snelling W.J."/>
            <person name="Canchaya C."/>
            <person name="Forde B.M."/>
            <person name="Hardie K.R."/>
            <person name="Josenhans C."/>
            <person name="Graham R.L.J."/>
            <person name="McMullan G."/>
            <person name="Parkhill J."/>
            <person name="Belda E."/>
            <person name="Bentley S.D."/>
        </authorList>
    </citation>
    <scope>NUCLEOTIDE SEQUENCE [LARGE SCALE GENOMIC DNA]</scope>
    <source>
        <strain evidence="10">ATCC 43772 / LMG 18044 / NCTC 12198 / 12198</strain>
    </source>
</reference>
<dbReference type="AlphaFoldDB" id="D3UI71"/>
<evidence type="ECO:0000256" key="6">
    <source>
        <dbReference type="SAM" id="MobiDB-lite"/>
    </source>
</evidence>